<gene>
    <name evidence="6" type="ordered locus">Snas_3016</name>
</gene>
<keyword evidence="7" id="KW-1185">Reference proteome</keyword>
<protein>
    <submittedName>
        <fullName evidence="6">Transcriptional regulator, TetR family</fullName>
    </submittedName>
</protein>
<dbReference type="eggNOG" id="COG1309">
    <property type="taxonomic scope" value="Bacteria"/>
</dbReference>
<feature type="DNA-binding region" description="H-T-H motif" evidence="4">
    <location>
        <begin position="35"/>
        <end position="54"/>
    </location>
</feature>
<evidence type="ECO:0000256" key="2">
    <source>
        <dbReference type="ARBA" id="ARBA00023125"/>
    </source>
</evidence>
<evidence type="ECO:0000256" key="1">
    <source>
        <dbReference type="ARBA" id="ARBA00023015"/>
    </source>
</evidence>
<name>D3Q9K5_STANL</name>
<dbReference type="InterPro" id="IPR050109">
    <property type="entry name" value="HTH-type_TetR-like_transc_reg"/>
</dbReference>
<dbReference type="PROSITE" id="PS50977">
    <property type="entry name" value="HTH_TETR_2"/>
    <property type="match status" value="1"/>
</dbReference>
<dbReference type="SUPFAM" id="SSF46689">
    <property type="entry name" value="Homeodomain-like"/>
    <property type="match status" value="1"/>
</dbReference>
<evidence type="ECO:0000256" key="4">
    <source>
        <dbReference type="PROSITE-ProRule" id="PRU00335"/>
    </source>
</evidence>
<dbReference type="Proteomes" id="UP000000844">
    <property type="component" value="Chromosome"/>
</dbReference>
<keyword evidence="3" id="KW-0804">Transcription</keyword>
<dbReference type="AlphaFoldDB" id="D3Q9K5"/>
<dbReference type="InterPro" id="IPR036271">
    <property type="entry name" value="Tet_transcr_reg_TetR-rel_C_sf"/>
</dbReference>
<dbReference type="HOGENOM" id="CLU_069356_12_2_11"/>
<accession>D3Q9K5</accession>
<dbReference type="PRINTS" id="PR00455">
    <property type="entry name" value="HTHTETR"/>
</dbReference>
<reference evidence="6 7" key="1">
    <citation type="journal article" date="2009" name="Stand. Genomic Sci.">
        <title>Complete genome sequence of Stackebrandtia nassauensis type strain (LLR-40K-21).</title>
        <authorList>
            <person name="Munk C."/>
            <person name="Lapidus A."/>
            <person name="Copeland A."/>
            <person name="Jando M."/>
            <person name="Mayilraj S."/>
            <person name="Glavina Del Rio T."/>
            <person name="Nolan M."/>
            <person name="Chen F."/>
            <person name="Lucas S."/>
            <person name="Tice H."/>
            <person name="Cheng J.F."/>
            <person name="Han C."/>
            <person name="Detter J.C."/>
            <person name="Bruce D."/>
            <person name="Goodwin L."/>
            <person name="Chain P."/>
            <person name="Pitluck S."/>
            <person name="Goker M."/>
            <person name="Ovchinikova G."/>
            <person name="Pati A."/>
            <person name="Ivanova N."/>
            <person name="Mavromatis K."/>
            <person name="Chen A."/>
            <person name="Palaniappan K."/>
            <person name="Land M."/>
            <person name="Hauser L."/>
            <person name="Chang Y.J."/>
            <person name="Jeffries C.D."/>
            <person name="Bristow J."/>
            <person name="Eisen J.A."/>
            <person name="Markowitz V."/>
            <person name="Hugenholtz P."/>
            <person name="Kyrpides N.C."/>
            <person name="Klenk H.P."/>
        </authorList>
    </citation>
    <scope>NUCLEOTIDE SEQUENCE [LARGE SCALE GENOMIC DNA]</scope>
    <source>
        <strain evidence="7">DSM 44728 / CIP 108903 / NRRL B-16338 / NBRC 102104 / LLR-40K-21</strain>
    </source>
</reference>
<evidence type="ECO:0000313" key="7">
    <source>
        <dbReference type="Proteomes" id="UP000000844"/>
    </source>
</evidence>
<evidence type="ECO:0000256" key="3">
    <source>
        <dbReference type="ARBA" id="ARBA00023163"/>
    </source>
</evidence>
<keyword evidence="2 4" id="KW-0238">DNA-binding</keyword>
<evidence type="ECO:0000259" key="5">
    <source>
        <dbReference type="PROSITE" id="PS50977"/>
    </source>
</evidence>
<organism evidence="6 7">
    <name type="scientific">Stackebrandtia nassauensis (strain DSM 44728 / CIP 108903 / NRRL B-16338 / NBRC 102104 / LLR-40K-21)</name>
    <dbReference type="NCBI Taxonomy" id="446470"/>
    <lineage>
        <taxon>Bacteria</taxon>
        <taxon>Bacillati</taxon>
        <taxon>Actinomycetota</taxon>
        <taxon>Actinomycetes</taxon>
        <taxon>Glycomycetales</taxon>
        <taxon>Glycomycetaceae</taxon>
        <taxon>Stackebrandtia</taxon>
    </lineage>
</organism>
<dbReference type="Pfam" id="PF21943">
    <property type="entry name" value="TetR_C_46"/>
    <property type="match status" value="1"/>
</dbReference>
<dbReference type="InterPro" id="IPR009057">
    <property type="entry name" value="Homeodomain-like_sf"/>
</dbReference>
<dbReference type="KEGG" id="sna:Snas_3016"/>
<sequence>MTPVKPKRVPRAIREQQMLDASVEVFARRGYHPAGVEEIAEIAGISKPMVYLYFGSKEELFVACIRREANRLMEMITQLVDPQDPPKEQLWSALRGFFSFVSDHSGAWIVLYRQARTQGGPSAREVDEMRRRTVELIAAMLSQAAGMRKPGEQAVTAAHALVGSCESLADWMLDTPGTSAETTAKRLMHFAWPGLEELMEATRAKRAKR</sequence>
<feature type="domain" description="HTH tetR-type" evidence="5">
    <location>
        <begin position="12"/>
        <end position="72"/>
    </location>
</feature>
<dbReference type="SUPFAM" id="SSF48498">
    <property type="entry name" value="Tetracyclin repressor-like, C-terminal domain"/>
    <property type="match status" value="1"/>
</dbReference>
<evidence type="ECO:0000313" key="6">
    <source>
        <dbReference type="EMBL" id="ADD42687.1"/>
    </source>
</evidence>
<dbReference type="InterPro" id="IPR001647">
    <property type="entry name" value="HTH_TetR"/>
</dbReference>
<dbReference type="GO" id="GO:0003700">
    <property type="term" value="F:DNA-binding transcription factor activity"/>
    <property type="evidence" value="ECO:0007669"/>
    <property type="project" value="TreeGrafter"/>
</dbReference>
<dbReference type="EMBL" id="CP001778">
    <property type="protein sequence ID" value="ADD42687.1"/>
    <property type="molecule type" value="Genomic_DNA"/>
</dbReference>
<dbReference type="PANTHER" id="PTHR30055:SF158">
    <property type="entry name" value="POSSIBLE TRANSCRIPTIONAL REGULATORY PROTEIN (PROBABLY TETR-FAMILY)"/>
    <property type="match status" value="1"/>
</dbReference>
<keyword evidence="1" id="KW-0805">Transcription regulation</keyword>
<dbReference type="PANTHER" id="PTHR30055">
    <property type="entry name" value="HTH-TYPE TRANSCRIPTIONAL REGULATOR RUTR"/>
    <property type="match status" value="1"/>
</dbReference>
<dbReference type="Gene3D" id="1.10.357.10">
    <property type="entry name" value="Tetracycline Repressor, domain 2"/>
    <property type="match status" value="1"/>
</dbReference>
<proteinExistence type="predicted"/>
<dbReference type="Pfam" id="PF00440">
    <property type="entry name" value="TetR_N"/>
    <property type="match status" value="1"/>
</dbReference>
<dbReference type="GO" id="GO:0000976">
    <property type="term" value="F:transcription cis-regulatory region binding"/>
    <property type="evidence" value="ECO:0007669"/>
    <property type="project" value="TreeGrafter"/>
</dbReference>
<dbReference type="STRING" id="446470.Snas_3016"/>
<dbReference type="InterPro" id="IPR054129">
    <property type="entry name" value="DesT_TetR_C"/>
</dbReference>